<gene>
    <name evidence="1" type="ORF">ABS764_09285</name>
</gene>
<comment type="caution">
    <text evidence="1">The sequence shown here is derived from an EMBL/GenBank/DDBJ whole genome shotgun (WGS) entry which is preliminary data.</text>
</comment>
<dbReference type="EMBL" id="JBELQA010000004">
    <property type="protein sequence ID" value="MFL9831039.1"/>
    <property type="molecule type" value="Genomic_DNA"/>
</dbReference>
<reference evidence="1 2" key="1">
    <citation type="submission" date="2024-06" db="EMBL/GenBank/DDBJ databases">
        <authorList>
            <person name="Kaempfer P."/>
            <person name="Viver T."/>
        </authorList>
    </citation>
    <scope>NUCLEOTIDE SEQUENCE [LARGE SCALE GENOMIC DNA]</scope>
    <source>
        <strain evidence="1 2">ST-87</strain>
    </source>
</reference>
<organism evidence="1 2">
    <name type="scientific">Flavobacterium plantiphilum</name>
    <dbReference type="NCBI Taxonomy" id="3163297"/>
    <lineage>
        <taxon>Bacteria</taxon>
        <taxon>Pseudomonadati</taxon>
        <taxon>Bacteroidota</taxon>
        <taxon>Flavobacteriia</taxon>
        <taxon>Flavobacteriales</taxon>
        <taxon>Flavobacteriaceae</taxon>
        <taxon>Flavobacterium</taxon>
    </lineage>
</organism>
<keyword evidence="2" id="KW-1185">Reference proteome</keyword>
<evidence type="ECO:0008006" key="3">
    <source>
        <dbReference type="Google" id="ProtNLM"/>
    </source>
</evidence>
<protein>
    <recommendedName>
        <fullName evidence="3">Glycosyl transferase family 2</fullName>
    </recommendedName>
</protein>
<dbReference type="Proteomes" id="UP001629260">
    <property type="component" value="Unassembled WGS sequence"/>
</dbReference>
<evidence type="ECO:0000313" key="1">
    <source>
        <dbReference type="EMBL" id="MFL9831039.1"/>
    </source>
</evidence>
<sequence>MKKIHVGFLLSYDYEKLKQSIPPVYHAADRIFIAEDSNKITWSGNKFNVDESFYQWIIEFDVDNKIEFYRDNFYIPELSAIENDTRERHLLSLKMGIGNWLIQVDSDEYFIDFKSFVQNLRKYDHYLDDPEKNKVQFACFWLIIYKYTKEGILYVDKPMKSVFATNYPNYKYARRTNERTVYFDNLVLHESIARTEEELLCKLKNWGHSSEVDKNFLKKWKMIDENNYDQFEDFYYIKPNRWKKLDYLPTRKIGEFKKIMVSKSKLRISKSYLMSKNFGQWFKFLWKKTDAGFQEYF</sequence>
<proteinExistence type="predicted"/>
<name>A0ABW8XTE5_9FLAO</name>
<accession>A0ABW8XTE5</accession>
<evidence type="ECO:0000313" key="2">
    <source>
        <dbReference type="Proteomes" id="UP001629260"/>
    </source>
</evidence>
<dbReference type="RefSeq" id="WP_408081506.1">
    <property type="nucleotide sequence ID" value="NZ_JBELQA010000004.1"/>
</dbReference>